<dbReference type="Proteomes" id="UP001153269">
    <property type="component" value="Unassembled WGS sequence"/>
</dbReference>
<sequence length="121" mass="13288">MCLVLLEQWFLTWVRSYPRGSVSHFQGFCHPPAPADAPRYQVRHRSRVARCTEGGGRAEKEKEAPLPRPAAQDGVATVDHGKLLSVRLNSVASLRAGGADTNMKKQRGGPTVSFKKVYSPC</sequence>
<reference evidence="2" key="1">
    <citation type="submission" date="2020-03" db="EMBL/GenBank/DDBJ databases">
        <authorList>
            <person name="Weist P."/>
        </authorList>
    </citation>
    <scope>NUCLEOTIDE SEQUENCE</scope>
</reference>
<evidence type="ECO:0000313" key="3">
    <source>
        <dbReference type="Proteomes" id="UP001153269"/>
    </source>
</evidence>
<evidence type="ECO:0000256" key="1">
    <source>
        <dbReference type="SAM" id="MobiDB-lite"/>
    </source>
</evidence>
<feature type="compositionally biased region" description="Basic and acidic residues" evidence="1">
    <location>
        <begin position="56"/>
        <end position="65"/>
    </location>
</feature>
<feature type="region of interest" description="Disordered" evidence="1">
    <location>
        <begin position="50"/>
        <end position="74"/>
    </location>
</feature>
<gene>
    <name evidence="2" type="ORF">PLEPLA_LOCUS4405</name>
</gene>
<organism evidence="2 3">
    <name type="scientific">Pleuronectes platessa</name>
    <name type="common">European plaice</name>
    <dbReference type="NCBI Taxonomy" id="8262"/>
    <lineage>
        <taxon>Eukaryota</taxon>
        <taxon>Metazoa</taxon>
        <taxon>Chordata</taxon>
        <taxon>Craniata</taxon>
        <taxon>Vertebrata</taxon>
        <taxon>Euteleostomi</taxon>
        <taxon>Actinopterygii</taxon>
        <taxon>Neopterygii</taxon>
        <taxon>Teleostei</taxon>
        <taxon>Neoteleostei</taxon>
        <taxon>Acanthomorphata</taxon>
        <taxon>Carangaria</taxon>
        <taxon>Pleuronectiformes</taxon>
        <taxon>Pleuronectoidei</taxon>
        <taxon>Pleuronectidae</taxon>
        <taxon>Pleuronectes</taxon>
    </lineage>
</organism>
<comment type="caution">
    <text evidence="2">The sequence shown here is derived from an EMBL/GenBank/DDBJ whole genome shotgun (WGS) entry which is preliminary data.</text>
</comment>
<dbReference type="EMBL" id="CADEAL010000220">
    <property type="protein sequence ID" value="CAB1416614.1"/>
    <property type="molecule type" value="Genomic_DNA"/>
</dbReference>
<protein>
    <submittedName>
        <fullName evidence="2">Uncharacterized protein</fullName>
    </submittedName>
</protein>
<evidence type="ECO:0000313" key="2">
    <source>
        <dbReference type="EMBL" id="CAB1416614.1"/>
    </source>
</evidence>
<accession>A0A9N7Y9W8</accession>
<name>A0A9N7Y9W8_PLEPL</name>
<keyword evidence="3" id="KW-1185">Reference proteome</keyword>
<proteinExistence type="predicted"/>
<dbReference type="AlphaFoldDB" id="A0A9N7Y9W8"/>